<dbReference type="PRINTS" id="PR00300">
    <property type="entry name" value="CLPPROTEASEA"/>
</dbReference>
<dbReference type="SUPFAM" id="SSF52540">
    <property type="entry name" value="P-loop containing nucleoside triphosphate hydrolases"/>
    <property type="match status" value="2"/>
</dbReference>
<dbReference type="AlphaFoldDB" id="A0A0E0NG15"/>
<dbReference type="OMA" id="VHAKWSS"/>
<name>A0A0E0NG15_ORYRU</name>
<feature type="compositionally biased region" description="Acidic residues" evidence="4">
    <location>
        <begin position="798"/>
        <end position="809"/>
    </location>
</feature>
<dbReference type="SMART" id="SM01086">
    <property type="entry name" value="ClpB_D2-small"/>
    <property type="match status" value="1"/>
</dbReference>
<feature type="domain" description="AAA+ ATPase" evidence="5">
    <location>
        <begin position="216"/>
        <end position="362"/>
    </location>
</feature>
<keyword evidence="3" id="KW-0143">Chaperone</keyword>
<accession>A0A0E0NG15</accession>
<dbReference type="Proteomes" id="UP000008022">
    <property type="component" value="Unassembled WGS sequence"/>
</dbReference>
<dbReference type="InterPro" id="IPR050130">
    <property type="entry name" value="ClpA_ClpB"/>
</dbReference>
<dbReference type="Gene3D" id="1.10.8.60">
    <property type="match status" value="1"/>
</dbReference>
<dbReference type="STRING" id="4529.A0A0E0NG15"/>
<sequence length="822" mass="88586">MSIHRKKYRYGILDADAADRPPVHAKWSSGMVKVKYECDDDDDGDGGGDAWRRKALLYGDEVGSGPSSAAAAPLVHRSHGRASSRPRSGGKHLRAGHLSSSQWSVWGPASSTNAVIKGDTSSSAVVGSTGRVLLAGEDVIGRRSTKPKPKPSGGVPAAAAAAAAAYVTKAKPVAPPKETALRTYGRDMTGSAAAADPVIGRDDEVDRVVCILCRRTKNSAVLVGAPGVGKTAIAEGLARRVAAGDVPAALAGARVVELDVGSLVAGTQYRGMFEERVKKVIQEAEDAAGKVILFIDEMHMLLGAGACKGGSMDGANLLKPALARGRIRCVGATTFDEYRKHIERDAAFERRFQKVIVEEPTTQATIAILQGLKQRYEEHHGLKIQDAAIVAAAQLADRYITGRQFPDKAIDLIDEACSTVRLKIDSQKGVNTTGMQNNNGNTSVNGVNEAIVGPDHVAQVVSRWTGIPVTTLDQEEKEKLIHLADRLHERVVGQDEAVKLVAQAVLRSRAGLEQPGQPIGSFLFLGSTGVGKTELAKALAEQLFDSEKMLIRFDMSEFVGSGSVLRLIGAPPSYHGHQDGGQLTEKVRTRPYSVILFDEVEKADPSVFNVFLQLLDDGMLTDGKGRTVDFKNTIIIMTSNLGAEHLTEGVTGERTMEAARDLVMKQVQKYFRPELLNRLSEIVIFEPLSHDNLKEVVKIQMKSVVTSVAHKGVSLLASDDALDVILSESYNPMYGARPVRRWVQKNVMTKLSEMLITGDAGQGSTISIDATDDKKGLNFQVLKEEVVVPRGKRPVEELQSDSDSDDDVFEIAPIPKRKKGDY</sequence>
<evidence type="ECO:0000256" key="3">
    <source>
        <dbReference type="ARBA" id="ARBA00023186"/>
    </source>
</evidence>
<dbReference type="InterPro" id="IPR027417">
    <property type="entry name" value="P-loop_NTPase"/>
</dbReference>
<feature type="region of interest" description="Disordered" evidence="4">
    <location>
        <begin position="62"/>
        <end position="104"/>
    </location>
</feature>
<dbReference type="SMART" id="SM00382">
    <property type="entry name" value="AAA"/>
    <property type="match status" value="2"/>
</dbReference>
<dbReference type="PANTHER" id="PTHR11638">
    <property type="entry name" value="ATP-DEPENDENT CLP PROTEASE"/>
    <property type="match status" value="1"/>
</dbReference>
<dbReference type="InterPro" id="IPR003959">
    <property type="entry name" value="ATPase_AAA_core"/>
</dbReference>
<evidence type="ECO:0000259" key="5">
    <source>
        <dbReference type="SMART" id="SM00382"/>
    </source>
</evidence>
<dbReference type="HOGENOM" id="CLU_005070_8_1_1"/>
<reference evidence="8" key="1">
    <citation type="submission" date="2013-06" db="EMBL/GenBank/DDBJ databases">
        <authorList>
            <person name="Zhao Q."/>
        </authorList>
    </citation>
    <scope>NUCLEOTIDE SEQUENCE</scope>
    <source>
        <strain evidence="8">cv. W1943</strain>
    </source>
</reference>
<feature type="compositionally biased region" description="Low complexity" evidence="4">
    <location>
        <begin position="63"/>
        <end position="73"/>
    </location>
</feature>
<dbReference type="CDD" id="cd00009">
    <property type="entry name" value="AAA"/>
    <property type="match status" value="1"/>
</dbReference>
<dbReference type="eggNOG" id="KOG1051">
    <property type="taxonomic scope" value="Eukaryota"/>
</dbReference>
<dbReference type="InterPro" id="IPR041546">
    <property type="entry name" value="ClpA/ClpB_AAA_lid"/>
</dbReference>
<keyword evidence="2" id="KW-0067">ATP-binding</keyword>
<evidence type="ECO:0008006" key="9">
    <source>
        <dbReference type="Google" id="ProtNLM"/>
    </source>
</evidence>
<dbReference type="GO" id="GO:0005524">
    <property type="term" value="F:ATP binding"/>
    <property type="evidence" value="ECO:0007669"/>
    <property type="project" value="UniProtKB-KW"/>
</dbReference>
<dbReference type="InterPro" id="IPR001270">
    <property type="entry name" value="ClpA/B"/>
</dbReference>
<dbReference type="PANTHER" id="PTHR11638:SF174">
    <property type="entry name" value="AAA+ ATPASE DOMAIN-CONTAINING PROTEIN"/>
    <property type="match status" value="1"/>
</dbReference>
<evidence type="ECO:0000256" key="4">
    <source>
        <dbReference type="SAM" id="MobiDB-lite"/>
    </source>
</evidence>
<feature type="domain" description="Clp ATPase C-terminal" evidence="6">
    <location>
        <begin position="688"/>
        <end position="779"/>
    </location>
</feature>
<dbReference type="Pfam" id="PF17871">
    <property type="entry name" value="AAA_lid_9"/>
    <property type="match status" value="1"/>
</dbReference>
<evidence type="ECO:0000256" key="1">
    <source>
        <dbReference type="ARBA" id="ARBA00022741"/>
    </source>
</evidence>
<dbReference type="GO" id="GO:0016887">
    <property type="term" value="F:ATP hydrolysis activity"/>
    <property type="evidence" value="ECO:0007669"/>
    <property type="project" value="InterPro"/>
</dbReference>
<evidence type="ECO:0000259" key="6">
    <source>
        <dbReference type="SMART" id="SM01086"/>
    </source>
</evidence>
<dbReference type="Gene3D" id="3.40.50.300">
    <property type="entry name" value="P-loop containing nucleotide triphosphate hydrolases"/>
    <property type="match status" value="3"/>
</dbReference>
<feature type="domain" description="AAA+ ATPase" evidence="5">
    <location>
        <begin position="518"/>
        <end position="668"/>
    </location>
</feature>
<dbReference type="GO" id="GO:0005737">
    <property type="term" value="C:cytoplasm"/>
    <property type="evidence" value="ECO:0007669"/>
    <property type="project" value="TreeGrafter"/>
</dbReference>
<dbReference type="Pfam" id="PF00004">
    <property type="entry name" value="AAA"/>
    <property type="match status" value="1"/>
</dbReference>
<dbReference type="Pfam" id="PF10431">
    <property type="entry name" value="ClpB_D2-small"/>
    <property type="match status" value="1"/>
</dbReference>
<protein>
    <recommendedName>
        <fullName evidence="9">Clp R domain-containing protein</fullName>
    </recommendedName>
</protein>
<evidence type="ECO:0000313" key="7">
    <source>
        <dbReference type="EnsemblPlants" id="ORUFI02G20470.1"/>
    </source>
</evidence>
<dbReference type="Gramene" id="ORUFI02G20470.1">
    <property type="protein sequence ID" value="ORUFI02G20470.1"/>
    <property type="gene ID" value="ORUFI02G20470"/>
</dbReference>
<proteinExistence type="predicted"/>
<keyword evidence="8" id="KW-1185">Reference proteome</keyword>
<keyword evidence="1" id="KW-0547">Nucleotide-binding</keyword>
<organism evidence="7 8">
    <name type="scientific">Oryza rufipogon</name>
    <name type="common">Brownbeard rice</name>
    <name type="synonym">Asian wild rice</name>
    <dbReference type="NCBI Taxonomy" id="4529"/>
    <lineage>
        <taxon>Eukaryota</taxon>
        <taxon>Viridiplantae</taxon>
        <taxon>Streptophyta</taxon>
        <taxon>Embryophyta</taxon>
        <taxon>Tracheophyta</taxon>
        <taxon>Spermatophyta</taxon>
        <taxon>Magnoliopsida</taxon>
        <taxon>Liliopsida</taxon>
        <taxon>Poales</taxon>
        <taxon>Poaceae</taxon>
        <taxon>BOP clade</taxon>
        <taxon>Oryzoideae</taxon>
        <taxon>Oryzeae</taxon>
        <taxon>Oryzinae</taxon>
        <taxon>Oryza</taxon>
    </lineage>
</organism>
<dbReference type="InterPro" id="IPR019489">
    <property type="entry name" value="Clp_ATPase_C"/>
</dbReference>
<dbReference type="GO" id="GO:0034605">
    <property type="term" value="P:cellular response to heat"/>
    <property type="evidence" value="ECO:0007669"/>
    <property type="project" value="TreeGrafter"/>
</dbReference>
<dbReference type="FunFam" id="3.40.50.300:FF:000025">
    <property type="entry name" value="ATP-dependent Clp protease subunit"/>
    <property type="match status" value="1"/>
</dbReference>
<evidence type="ECO:0000313" key="8">
    <source>
        <dbReference type="Proteomes" id="UP000008022"/>
    </source>
</evidence>
<dbReference type="EnsemblPlants" id="ORUFI02G20470.1">
    <property type="protein sequence ID" value="ORUFI02G20470.1"/>
    <property type="gene ID" value="ORUFI02G20470"/>
</dbReference>
<feature type="region of interest" description="Disordered" evidence="4">
    <location>
        <begin position="793"/>
        <end position="822"/>
    </location>
</feature>
<feature type="compositionally biased region" description="Basic residues" evidence="4">
    <location>
        <begin position="76"/>
        <end position="95"/>
    </location>
</feature>
<evidence type="ECO:0000256" key="2">
    <source>
        <dbReference type="ARBA" id="ARBA00022840"/>
    </source>
</evidence>
<reference evidence="7" key="2">
    <citation type="submission" date="2015-06" db="UniProtKB">
        <authorList>
            <consortium name="EnsemblPlants"/>
        </authorList>
    </citation>
    <scope>IDENTIFICATION</scope>
</reference>
<dbReference type="CDD" id="cd19499">
    <property type="entry name" value="RecA-like_ClpB_Hsp104-like"/>
    <property type="match status" value="1"/>
</dbReference>
<dbReference type="Pfam" id="PF07724">
    <property type="entry name" value="AAA_2"/>
    <property type="match status" value="1"/>
</dbReference>
<dbReference type="InterPro" id="IPR003593">
    <property type="entry name" value="AAA+_ATPase"/>
</dbReference>